<proteinExistence type="predicted"/>
<protein>
    <submittedName>
        <fullName evidence="1">Uncharacterized protein</fullName>
    </submittedName>
</protein>
<reference evidence="1 2" key="1">
    <citation type="journal article" date="2016" name="Nat. Commun.">
        <title>Extremotolerant tardigrade genome and improved radiotolerance of human cultured cells by tardigrade-unique protein.</title>
        <authorList>
            <person name="Hashimoto T."/>
            <person name="Horikawa D.D."/>
            <person name="Saito Y."/>
            <person name="Kuwahara H."/>
            <person name="Kozuka-Hata H."/>
            <person name="Shin-I T."/>
            <person name="Minakuchi Y."/>
            <person name="Ohishi K."/>
            <person name="Motoyama A."/>
            <person name="Aizu T."/>
            <person name="Enomoto A."/>
            <person name="Kondo K."/>
            <person name="Tanaka S."/>
            <person name="Hara Y."/>
            <person name="Koshikawa S."/>
            <person name="Sagara H."/>
            <person name="Miura T."/>
            <person name="Yokobori S."/>
            <person name="Miyagawa K."/>
            <person name="Suzuki Y."/>
            <person name="Kubo T."/>
            <person name="Oyama M."/>
            <person name="Kohara Y."/>
            <person name="Fujiyama A."/>
            <person name="Arakawa K."/>
            <person name="Katayama T."/>
            <person name="Toyoda A."/>
            <person name="Kunieda T."/>
        </authorList>
    </citation>
    <scope>NUCLEOTIDE SEQUENCE [LARGE SCALE GENOMIC DNA]</scope>
    <source>
        <strain evidence="1 2">YOKOZUNA-1</strain>
    </source>
</reference>
<accession>A0A1D1V641</accession>
<comment type="caution">
    <text evidence="1">The sequence shown here is derived from an EMBL/GenBank/DDBJ whole genome shotgun (WGS) entry which is preliminary data.</text>
</comment>
<evidence type="ECO:0000313" key="2">
    <source>
        <dbReference type="Proteomes" id="UP000186922"/>
    </source>
</evidence>
<dbReference type="AlphaFoldDB" id="A0A1D1V641"/>
<organism evidence="1 2">
    <name type="scientific">Ramazzottius varieornatus</name>
    <name type="common">Water bear</name>
    <name type="synonym">Tardigrade</name>
    <dbReference type="NCBI Taxonomy" id="947166"/>
    <lineage>
        <taxon>Eukaryota</taxon>
        <taxon>Metazoa</taxon>
        <taxon>Ecdysozoa</taxon>
        <taxon>Tardigrada</taxon>
        <taxon>Eutardigrada</taxon>
        <taxon>Parachela</taxon>
        <taxon>Hypsibioidea</taxon>
        <taxon>Ramazzottiidae</taxon>
        <taxon>Ramazzottius</taxon>
    </lineage>
</organism>
<gene>
    <name evidence="1" type="primary">RvY_08496-1</name>
    <name evidence="1" type="synonym">RvY_08496.1</name>
    <name evidence="1" type="ORF">RvY_08496</name>
</gene>
<sequence length="80" mass="9002">MSEWFLFRQLQSGYFWASALSVTSRKTKVSNPAVHAGSRRNRTNTTTGLQFATLLSYNDVQVVNLYLLSLELGLFVLADT</sequence>
<dbReference type="EMBL" id="BDGG01000004">
    <property type="protein sequence ID" value="GAU97144.1"/>
    <property type="molecule type" value="Genomic_DNA"/>
</dbReference>
<dbReference type="Proteomes" id="UP000186922">
    <property type="component" value="Unassembled WGS sequence"/>
</dbReference>
<keyword evidence="2" id="KW-1185">Reference proteome</keyword>
<name>A0A1D1V641_RAMVA</name>
<evidence type="ECO:0000313" key="1">
    <source>
        <dbReference type="EMBL" id="GAU97144.1"/>
    </source>
</evidence>